<keyword evidence="2" id="KW-1185">Reference proteome</keyword>
<dbReference type="Proteomes" id="UP001144280">
    <property type="component" value="Unassembled WGS sequence"/>
</dbReference>
<reference evidence="1" key="1">
    <citation type="submission" date="2022-12" db="EMBL/GenBank/DDBJ databases">
        <title>New Phytohabitans aurantiacus sp. RD004123 nov., an actinomycete isolated from soil.</title>
        <authorList>
            <person name="Triningsih D.W."/>
            <person name="Harunari E."/>
            <person name="Igarashi Y."/>
        </authorList>
    </citation>
    <scope>NUCLEOTIDE SEQUENCE</scope>
    <source>
        <strain evidence="1">RD004123</strain>
    </source>
</reference>
<sequence length="68" mass="6954">MIPAPAPDSRHAPSEALPDAAVTIGAQAVAAFADRHTLAIPAKLREDLAREVLVAAGPHLTTGHEPGD</sequence>
<comment type="caution">
    <text evidence="1">The sequence shown here is derived from an EMBL/GenBank/DDBJ whole genome shotgun (WGS) entry which is preliminary data.</text>
</comment>
<dbReference type="EMBL" id="BSDI01000038">
    <property type="protein sequence ID" value="GLI00950.1"/>
    <property type="molecule type" value="Genomic_DNA"/>
</dbReference>
<evidence type="ECO:0000313" key="2">
    <source>
        <dbReference type="Proteomes" id="UP001144280"/>
    </source>
</evidence>
<accession>A0ABQ5R4T8</accession>
<proteinExistence type="predicted"/>
<name>A0ABQ5R4T8_9ACTN</name>
<evidence type="ECO:0000313" key="1">
    <source>
        <dbReference type="EMBL" id="GLI00950.1"/>
    </source>
</evidence>
<gene>
    <name evidence="1" type="ORF">Pa4123_62260</name>
</gene>
<protein>
    <recommendedName>
        <fullName evidence="3">SpoVT-AbrB domain-containing protein</fullName>
    </recommendedName>
</protein>
<organism evidence="1 2">
    <name type="scientific">Phytohabitans aurantiacus</name>
    <dbReference type="NCBI Taxonomy" id="3016789"/>
    <lineage>
        <taxon>Bacteria</taxon>
        <taxon>Bacillati</taxon>
        <taxon>Actinomycetota</taxon>
        <taxon>Actinomycetes</taxon>
        <taxon>Micromonosporales</taxon>
        <taxon>Micromonosporaceae</taxon>
    </lineage>
</organism>
<dbReference type="RefSeq" id="WP_281901602.1">
    <property type="nucleotide sequence ID" value="NZ_BSDI01000038.1"/>
</dbReference>
<evidence type="ECO:0008006" key="3">
    <source>
        <dbReference type="Google" id="ProtNLM"/>
    </source>
</evidence>